<keyword evidence="2" id="KW-0813">Transport</keyword>
<keyword evidence="7" id="KW-0406">Ion transport</keyword>
<dbReference type="PANTHER" id="PTHR10110">
    <property type="entry name" value="SODIUM/HYDROGEN EXCHANGER"/>
    <property type="match status" value="1"/>
</dbReference>
<comment type="caution">
    <text evidence="12">The sequence shown here is derived from an EMBL/GenBank/DDBJ whole genome shotgun (WGS) entry which is preliminary data.</text>
</comment>
<feature type="transmembrane region" description="Helical" evidence="10">
    <location>
        <begin position="455"/>
        <end position="478"/>
    </location>
</feature>
<keyword evidence="9" id="KW-0739">Sodium transport</keyword>
<dbReference type="PANTHER" id="PTHR10110:SF86">
    <property type="entry name" value="SODIUM_HYDROGEN EXCHANGER 7"/>
    <property type="match status" value="1"/>
</dbReference>
<evidence type="ECO:0000256" key="4">
    <source>
        <dbReference type="ARBA" id="ARBA00022692"/>
    </source>
</evidence>
<keyword evidence="4 10" id="KW-0812">Transmembrane</keyword>
<keyword evidence="6" id="KW-0915">Sodium</keyword>
<feature type="transmembrane region" description="Helical" evidence="10">
    <location>
        <begin position="61"/>
        <end position="78"/>
    </location>
</feature>
<dbReference type="Gene3D" id="6.10.140.1330">
    <property type="match status" value="1"/>
</dbReference>
<evidence type="ECO:0000256" key="1">
    <source>
        <dbReference type="ARBA" id="ARBA00004651"/>
    </source>
</evidence>
<feature type="transmembrane region" description="Helical" evidence="10">
    <location>
        <begin position="385"/>
        <end position="409"/>
    </location>
</feature>
<feature type="transmembrane region" description="Helical" evidence="10">
    <location>
        <begin position="85"/>
        <end position="102"/>
    </location>
</feature>
<sequence length="965" mass="108000">MARLIFRNIFLVSFFLMLSTSLIGSNEHEVAAKDQNTEVSDHHVTNNEATHEEHHTDTSPLFFIIIAVIIGALTRFFFQNSPLPFTVVLLLIGLLLGVLGRFDYLSVFDINGMTFDFSFMDRSIQWAANIDPHLLLYVFLPILIFEAAFAMDVHVFKKTFVNSTIMAVPGIIVAIVLTAFFVVGIYYFGFGLGKWNWTIALLFGSVVSATDPVAVVSILKELGASKKLGTLIEGESLLNDGTAIVIFMVIFVGLSGTVDSDTSPIFEFFRVAFGGVAIGCLIGWLIIKWIKKVFNDMLVEITAIIAAAYLTFFIAEYFFHVSGVLALVAFGLVMASYGKTKISPEVQHFLHEFWELAAFIANTLIFLIVGVVIAERTVFSLNDFILLFAIYIGIFIVRAIVIAMFFPAMKKFGYGITKKDAYVVWYGALRGAIGLALALIVAGSDSIDKEIRDQFLFLTAGIVTLTLLINATTMKMVVEKLGLTKLAPAKILAMHNSNVYLQQSVEKNIENLKTDRYLKRANWKTVRNYMPDFDAMDIPDNIQEQSVLAETRRRILEKEKGSYWHQFKDGLLGGEAYNLLTGDINTILDEKGEVSLSDRGDIENLLKTSSFLSKAQNYPIVGAFAKQLFFEKLIISYDTARGFVAAQEESLKLLESMIRAADEKEIVQLQKIEEEINENKIEGLTFLRNLGKEYPEIYNAIATREAVRNMLNYEKHTVERLLKRGRVAKGEADKMIANIESRMKQLRDAPPSFELPDAEEFMSEVSWLKEVDHKSFHKISKLFKSKMFNTNDVLLKEDKLQDGMFILVRGTIRITIKDKLIDVLGPGAAVGEVAALNNNKRAATVTAETPVTAMWISSSDLKHLVTDYPSVGEKIWEITANRYAYYLLKDIEPFNKLSEAQFKKELRDANLVSYSVNTSKDLTGGFSVLINGTAKDNEKIISAPAILSNSIFEFEAGSKVLFIVS</sequence>
<dbReference type="SMART" id="SM00100">
    <property type="entry name" value="cNMP"/>
    <property type="match status" value="1"/>
</dbReference>
<feature type="domain" description="Cyclic nucleotide-binding" evidence="11">
    <location>
        <begin position="767"/>
        <end position="882"/>
    </location>
</feature>
<dbReference type="AlphaFoldDB" id="A0A5C6RQ97"/>
<dbReference type="RefSeq" id="WP_147100669.1">
    <property type="nucleotide sequence ID" value="NZ_VOOS01000004.1"/>
</dbReference>
<evidence type="ECO:0000256" key="7">
    <source>
        <dbReference type="ARBA" id="ARBA00023065"/>
    </source>
</evidence>
<feature type="transmembrane region" description="Helical" evidence="10">
    <location>
        <begin position="421"/>
        <end position="443"/>
    </location>
</feature>
<feature type="transmembrane region" description="Helical" evidence="10">
    <location>
        <begin position="318"/>
        <end position="337"/>
    </location>
</feature>
<dbReference type="GO" id="GO:0015385">
    <property type="term" value="F:sodium:proton antiporter activity"/>
    <property type="evidence" value="ECO:0007669"/>
    <property type="project" value="InterPro"/>
</dbReference>
<feature type="transmembrane region" description="Helical" evidence="10">
    <location>
        <begin position="237"/>
        <end position="256"/>
    </location>
</feature>
<dbReference type="OrthoDB" id="9774146at2"/>
<reference evidence="12 13" key="1">
    <citation type="submission" date="2019-08" db="EMBL/GenBank/DDBJ databases">
        <title>Genome of Vicingus serpentipes NCIMB 15042.</title>
        <authorList>
            <person name="Bowman J.P."/>
        </authorList>
    </citation>
    <scope>NUCLEOTIDE SEQUENCE [LARGE SCALE GENOMIC DNA]</scope>
    <source>
        <strain evidence="12 13">NCIMB 15042</strain>
    </source>
</reference>
<dbReference type="Pfam" id="PF00999">
    <property type="entry name" value="Na_H_Exchanger"/>
    <property type="match status" value="1"/>
</dbReference>
<feature type="transmembrane region" description="Helical" evidence="10">
    <location>
        <begin position="268"/>
        <end position="287"/>
    </location>
</feature>
<protein>
    <submittedName>
        <fullName evidence="12">Cyclic nucleotide-binding domain-containing protein</fullName>
    </submittedName>
</protein>
<evidence type="ECO:0000313" key="13">
    <source>
        <dbReference type="Proteomes" id="UP000321721"/>
    </source>
</evidence>
<evidence type="ECO:0000256" key="8">
    <source>
        <dbReference type="ARBA" id="ARBA00023136"/>
    </source>
</evidence>
<evidence type="ECO:0000256" key="9">
    <source>
        <dbReference type="ARBA" id="ARBA00023201"/>
    </source>
</evidence>
<feature type="transmembrane region" description="Helical" evidence="10">
    <location>
        <begin position="195"/>
        <end position="216"/>
    </location>
</feature>
<dbReference type="InterPro" id="IPR006153">
    <property type="entry name" value="Cation/H_exchanger_TM"/>
</dbReference>
<dbReference type="GO" id="GO:0098719">
    <property type="term" value="P:sodium ion import across plasma membrane"/>
    <property type="evidence" value="ECO:0007669"/>
    <property type="project" value="TreeGrafter"/>
</dbReference>
<organism evidence="12 13">
    <name type="scientific">Vicingus serpentipes</name>
    <dbReference type="NCBI Taxonomy" id="1926625"/>
    <lineage>
        <taxon>Bacteria</taxon>
        <taxon>Pseudomonadati</taxon>
        <taxon>Bacteroidota</taxon>
        <taxon>Flavobacteriia</taxon>
        <taxon>Flavobacteriales</taxon>
        <taxon>Vicingaceae</taxon>
        <taxon>Vicingus</taxon>
    </lineage>
</organism>
<evidence type="ECO:0000256" key="6">
    <source>
        <dbReference type="ARBA" id="ARBA00023053"/>
    </source>
</evidence>
<dbReference type="GO" id="GO:0005886">
    <property type="term" value="C:plasma membrane"/>
    <property type="evidence" value="ECO:0007669"/>
    <property type="project" value="UniProtKB-SubCell"/>
</dbReference>
<dbReference type="CDD" id="cd00038">
    <property type="entry name" value="CAP_ED"/>
    <property type="match status" value="1"/>
</dbReference>
<dbReference type="InterPro" id="IPR014710">
    <property type="entry name" value="RmlC-like_jellyroll"/>
</dbReference>
<evidence type="ECO:0000256" key="5">
    <source>
        <dbReference type="ARBA" id="ARBA00022989"/>
    </source>
</evidence>
<keyword evidence="13" id="KW-1185">Reference proteome</keyword>
<feature type="transmembrane region" description="Helical" evidence="10">
    <location>
        <begin position="165"/>
        <end position="189"/>
    </location>
</feature>
<dbReference type="Pfam" id="PF00027">
    <property type="entry name" value="cNMP_binding"/>
    <property type="match status" value="1"/>
</dbReference>
<evidence type="ECO:0000313" key="12">
    <source>
        <dbReference type="EMBL" id="TXB64566.1"/>
    </source>
</evidence>
<evidence type="ECO:0000256" key="10">
    <source>
        <dbReference type="SAM" id="Phobius"/>
    </source>
</evidence>
<proteinExistence type="predicted"/>
<dbReference type="Proteomes" id="UP000321721">
    <property type="component" value="Unassembled WGS sequence"/>
</dbReference>
<gene>
    <name evidence="12" type="ORF">FRY74_08930</name>
</gene>
<dbReference type="Gene3D" id="2.60.120.10">
    <property type="entry name" value="Jelly Rolls"/>
    <property type="match status" value="1"/>
</dbReference>
<dbReference type="InterPro" id="IPR000595">
    <property type="entry name" value="cNMP-bd_dom"/>
</dbReference>
<comment type="subcellular location">
    <subcellularLocation>
        <location evidence="1">Cell membrane</location>
        <topology evidence="1">Multi-pass membrane protein</topology>
    </subcellularLocation>
</comment>
<dbReference type="PROSITE" id="PS50042">
    <property type="entry name" value="CNMP_BINDING_3"/>
    <property type="match status" value="1"/>
</dbReference>
<keyword evidence="5 10" id="KW-1133">Transmembrane helix</keyword>
<evidence type="ECO:0000259" key="11">
    <source>
        <dbReference type="PROSITE" id="PS50042"/>
    </source>
</evidence>
<keyword evidence="3" id="KW-1003">Cell membrane</keyword>
<dbReference type="GO" id="GO:0015386">
    <property type="term" value="F:potassium:proton antiporter activity"/>
    <property type="evidence" value="ECO:0007669"/>
    <property type="project" value="TreeGrafter"/>
</dbReference>
<dbReference type="InterPro" id="IPR018422">
    <property type="entry name" value="Cation/H_exchanger_CPA1"/>
</dbReference>
<keyword evidence="8 10" id="KW-0472">Membrane</keyword>
<feature type="transmembrane region" description="Helical" evidence="10">
    <location>
        <begin position="349"/>
        <end position="373"/>
    </location>
</feature>
<dbReference type="InterPro" id="IPR018490">
    <property type="entry name" value="cNMP-bd_dom_sf"/>
</dbReference>
<feature type="transmembrane region" description="Helical" evidence="10">
    <location>
        <begin position="134"/>
        <end position="153"/>
    </location>
</feature>
<evidence type="ECO:0000256" key="3">
    <source>
        <dbReference type="ARBA" id="ARBA00022475"/>
    </source>
</evidence>
<dbReference type="EMBL" id="VOOS01000004">
    <property type="protein sequence ID" value="TXB64566.1"/>
    <property type="molecule type" value="Genomic_DNA"/>
</dbReference>
<dbReference type="GO" id="GO:0051453">
    <property type="term" value="P:regulation of intracellular pH"/>
    <property type="evidence" value="ECO:0007669"/>
    <property type="project" value="TreeGrafter"/>
</dbReference>
<name>A0A5C6RQ97_9FLAO</name>
<evidence type="ECO:0000256" key="2">
    <source>
        <dbReference type="ARBA" id="ARBA00022448"/>
    </source>
</evidence>
<accession>A0A5C6RQ97</accession>
<dbReference type="SUPFAM" id="SSF51206">
    <property type="entry name" value="cAMP-binding domain-like"/>
    <property type="match status" value="1"/>
</dbReference>